<dbReference type="Gene3D" id="1.20.1250.20">
    <property type="entry name" value="MFS general substrate transporter like domains"/>
    <property type="match status" value="2"/>
</dbReference>
<dbReference type="InterPro" id="IPR036259">
    <property type="entry name" value="MFS_trans_sf"/>
</dbReference>
<feature type="transmembrane region" description="Helical" evidence="6">
    <location>
        <begin position="74"/>
        <end position="93"/>
    </location>
</feature>
<protein>
    <recommendedName>
        <fullName evidence="7">Major facilitator superfamily (MFS) profile domain-containing protein</fullName>
    </recommendedName>
</protein>
<feature type="region of interest" description="Disordered" evidence="5">
    <location>
        <begin position="378"/>
        <end position="397"/>
    </location>
</feature>
<keyword evidence="3 6" id="KW-1133">Transmembrane helix</keyword>
<evidence type="ECO:0000313" key="9">
    <source>
        <dbReference type="Proteomes" id="UP000320338"/>
    </source>
</evidence>
<dbReference type="Pfam" id="PF07690">
    <property type="entry name" value="MFS_1"/>
    <property type="match status" value="1"/>
</dbReference>
<feature type="transmembrane region" description="Helical" evidence="6">
    <location>
        <begin position="134"/>
        <end position="155"/>
    </location>
</feature>
<dbReference type="InterPro" id="IPR020846">
    <property type="entry name" value="MFS_dom"/>
</dbReference>
<organism evidence="8 9">
    <name type="scientific">Pseudonocardia hydrocarbonoxydans</name>
    <dbReference type="NCBI Taxonomy" id="76726"/>
    <lineage>
        <taxon>Bacteria</taxon>
        <taxon>Bacillati</taxon>
        <taxon>Actinomycetota</taxon>
        <taxon>Actinomycetes</taxon>
        <taxon>Pseudonocardiales</taxon>
        <taxon>Pseudonocardiaceae</taxon>
        <taxon>Pseudonocardia</taxon>
    </lineage>
</organism>
<dbReference type="AlphaFoldDB" id="A0A4Y3WR01"/>
<evidence type="ECO:0000256" key="6">
    <source>
        <dbReference type="SAM" id="Phobius"/>
    </source>
</evidence>
<dbReference type="RefSeq" id="WP_246085974.1">
    <property type="nucleotide sequence ID" value="NZ_BAAARZ010000009.1"/>
</dbReference>
<feature type="transmembrane region" description="Helical" evidence="6">
    <location>
        <begin position="270"/>
        <end position="303"/>
    </location>
</feature>
<evidence type="ECO:0000256" key="2">
    <source>
        <dbReference type="ARBA" id="ARBA00022692"/>
    </source>
</evidence>
<evidence type="ECO:0000259" key="7">
    <source>
        <dbReference type="PROSITE" id="PS50850"/>
    </source>
</evidence>
<keyword evidence="9" id="KW-1185">Reference proteome</keyword>
<feature type="transmembrane region" description="Helical" evidence="6">
    <location>
        <begin position="43"/>
        <end position="67"/>
    </location>
</feature>
<evidence type="ECO:0000256" key="4">
    <source>
        <dbReference type="ARBA" id="ARBA00023136"/>
    </source>
</evidence>
<evidence type="ECO:0000256" key="3">
    <source>
        <dbReference type="ARBA" id="ARBA00022989"/>
    </source>
</evidence>
<sequence>MTTPAGTASVPFRAMLVATVLGFGGYALLLPVVPSWVAGAGELAAGATTGVLMLATIATQLCVPWLVARLGYRLVLGIGLVALGAPTPLLALSPALGPVLAVSAVRGVGFGLLTVVGSALVAELVAPAEHGRAAARYGVAIGLPQLVLLPAGVAVAQTVGFTPVFVAAGVAPLLGALAVPWVRAPRPVPRPVPAGVVGEGEVRGGAVAAGPLAAMLGCSIAQGGLITFLPLAVPGAGLLPAAALLVTALAALLGRSLAGRLVDRHGLGGRLLLPGVLLVAAGMGVEVVGLQVGAAVLVGSALVGVGFGLVQNDALTTLFAAGGPAGYGRASAAWNIAYDAGTGAGAVGLGAVAEPFGFRAAFGLSALLLVVVAPVVRPGRRSGSRGPGRPRPAGRRR</sequence>
<feature type="transmembrane region" description="Helical" evidence="6">
    <location>
        <begin position="212"/>
        <end position="232"/>
    </location>
</feature>
<dbReference type="SUPFAM" id="SSF103473">
    <property type="entry name" value="MFS general substrate transporter"/>
    <property type="match status" value="1"/>
</dbReference>
<dbReference type="PROSITE" id="PS50850">
    <property type="entry name" value="MFS"/>
    <property type="match status" value="1"/>
</dbReference>
<accession>A0A4Y3WR01</accession>
<proteinExistence type="predicted"/>
<keyword evidence="2 6" id="KW-0812">Transmembrane</keyword>
<feature type="transmembrane region" description="Helical" evidence="6">
    <location>
        <begin position="356"/>
        <end position="376"/>
    </location>
</feature>
<feature type="transmembrane region" description="Helical" evidence="6">
    <location>
        <begin position="238"/>
        <end position="258"/>
    </location>
</feature>
<evidence type="ECO:0000313" key="8">
    <source>
        <dbReference type="EMBL" id="GEC21265.1"/>
    </source>
</evidence>
<comment type="subcellular location">
    <subcellularLocation>
        <location evidence="1">Cell membrane</location>
        <topology evidence="1">Multi-pass membrane protein</topology>
    </subcellularLocation>
</comment>
<evidence type="ECO:0000256" key="1">
    <source>
        <dbReference type="ARBA" id="ARBA00004651"/>
    </source>
</evidence>
<feature type="transmembrane region" description="Helical" evidence="6">
    <location>
        <begin position="99"/>
        <end position="122"/>
    </location>
</feature>
<dbReference type="GO" id="GO:0022857">
    <property type="term" value="F:transmembrane transporter activity"/>
    <property type="evidence" value="ECO:0007669"/>
    <property type="project" value="InterPro"/>
</dbReference>
<feature type="transmembrane region" description="Helical" evidence="6">
    <location>
        <begin position="12"/>
        <end position="37"/>
    </location>
</feature>
<feature type="transmembrane region" description="Helical" evidence="6">
    <location>
        <begin position="161"/>
        <end position="182"/>
    </location>
</feature>
<evidence type="ECO:0000256" key="5">
    <source>
        <dbReference type="SAM" id="MobiDB-lite"/>
    </source>
</evidence>
<dbReference type="GO" id="GO:0005886">
    <property type="term" value="C:plasma membrane"/>
    <property type="evidence" value="ECO:0007669"/>
    <property type="project" value="UniProtKB-SubCell"/>
</dbReference>
<gene>
    <name evidence="8" type="ORF">PHY01_35480</name>
</gene>
<keyword evidence="4 6" id="KW-0472">Membrane</keyword>
<dbReference type="PANTHER" id="PTHR23531">
    <property type="entry name" value="QUINOLENE RESISTANCE PROTEIN NORA"/>
    <property type="match status" value="1"/>
</dbReference>
<dbReference type="EMBL" id="BJNG01000030">
    <property type="protein sequence ID" value="GEC21265.1"/>
    <property type="molecule type" value="Genomic_DNA"/>
</dbReference>
<feature type="domain" description="Major facilitator superfamily (MFS) profile" evidence="7">
    <location>
        <begin position="164"/>
        <end position="397"/>
    </location>
</feature>
<dbReference type="InterPro" id="IPR011701">
    <property type="entry name" value="MFS"/>
</dbReference>
<reference evidence="8 9" key="1">
    <citation type="submission" date="2019-06" db="EMBL/GenBank/DDBJ databases">
        <title>Whole genome shotgun sequence of Pseudonocardia hydrocarbonoxydans NBRC 14498.</title>
        <authorList>
            <person name="Hosoyama A."/>
            <person name="Uohara A."/>
            <person name="Ohji S."/>
            <person name="Ichikawa N."/>
        </authorList>
    </citation>
    <scope>NUCLEOTIDE SEQUENCE [LARGE SCALE GENOMIC DNA]</scope>
    <source>
        <strain evidence="8 9">NBRC 14498</strain>
    </source>
</reference>
<comment type="caution">
    <text evidence="8">The sequence shown here is derived from an EMBL/GenBank/DDBJ whole genome shotgun (WGS) entry which is preliminary data.</text>
</comment>
<dbReference type="PANTHER" id="PTHR23531:SF1">
    <property type="entry name" value="QUINOLENE RESISTANCE PROTEIN NORA"/>
    <property type="match status" value="1"/>
</dbReference>
<dbReference type="Proteomes" id="UP000320338">
    <property type="component" value="Unassembled WGS sequence"/>
</dbReference>
<name>A0A4Y3WR01_9PSEU</name>
<dbReference type="InterPro" id="IPR052714">
    <property type="entry name" value="MFS_Exporter"/>
</dbReference>